<dbReference type="Proteomes" id="UP001160334">
    <property type="component" value="Unassembled WGS sequence"/>
</dbReference>
<organism evidence="2 3">
    <name type="scientific">Prescottella agglutinans</name>
    <dbReference type="NCBI Taxonomy" id="1644129"/>
    <lineage>
        <taxon>Bacteria</taxon>
        <taxon>Bacillati</taxon>
        <taxon>Actinomycetota</taxon>
        <taxon>Actinomycetes</taxon>
        <taxon>Mycobacteriales</taxon>
        <taxon>Nocardiaceae</taxon>
        <taxon>Prescottella</taxon>
    </lineage>
</organism>
<evidence type="ECO:0000313" key="2">
    <source>
        <dbReference type="EMBL" id="MDH6280106.1"/>
    </source>
</evidence>
<reference evidence="2 3" key="1">
    <citation type="submission" date="2023-04" db="EMBL/GenBank/DDBJ databases">
        <title>Forest soil microbial communities from Buena Vista Peninsula, Colon Province, Panama.</title>
        <authorList>
            <person name="Bouskill N."/>
        </authorList>
    </citation>
    <scope>NUCLEOTIDE SEQUENCE [LARGE SCALE GENOMIC DNA]</scope>
    <source>
        <strain evidence="2 3">CFH S0262</strain>
    </source>
</reference>
<keyword evidence="3" id="KW-1185">Reference proteome</keyword>
<dbReference type="EMBL" id="JARXVC010000003">
    <property type="protein sequence ID" value="MDH6280106.1"/>
    <property type="molecule type" value="Genomic_DNA"/>
</dbReference>
<accession>A0ABT6M728</accession>
<feature type="transmembrane region" description="Helical" evidence="1">
    <location>
        <begin position="58"/>
        <end position="79"/>
    </location>
</feature>
<keyword evidence="1" id="KW-0812">Transmembrane</keyword>
<proteinExistence type="predicted"/>
<evidence type="ECO:0000313" key="3">
    <source>
        <dbReference type="Proteomes" id="UP001160334"/>
    </source>
</evidence>
<sequence length="212" mass="22124">MGEIEECAFVACKFKIARLSHAVRRMMLVGTTYRQVFSYVTRLTVPLSKGTRMYGKRITAGATLAAAASILAAGVAYAGPTPTANYQMCGYVYSNSNPAESTVRDIDNPNTALQSDPSPSNGATMRSGVTVEGKLNLLGTTYSTTTDANGGFCLQGDAAMATAVGFGDSVSITKINGSTTGFAVFHSSINNATFNAHKTSSGLSATGFHVKM</sequence>
<evidence type="ECO:0000256" key="1">
    <source>
        <dbReference type="SAM" id="Phobius"/>
    </source>
</evidence>
<keyword evidence="1" id="KW-1133">Transmembrane helix</keyword>
<name>A0ABT6M728_9NOCA</name>
<keyword evidence="1" id="KW-0472">Membrane</keyword>
<gene>
    <name evidence="2" type="ORF">M2280_001318</name>
</gene>
<protein>
    <submittedName>
        <fullName evidence="2">Uncharacterized protein</fullName>
    </submittedName>
</protein>
<comment type="caution">
    <text evidence="2">The sequence shown here is derived from an EMBL/GenBank/DDBJ whole genome shotgun (WGS) entry which is preliminary data.</text>
</comment>